<evidence type="ECO:0000256" key="6">
    <source>
        <dbReference type="ARBA" id="ARBA00023251"/>
    </source>
</evidence>
<dbReference type="EMBL" id="CP095049">
    <property type="protein sequence ID" value="UOQ55054.1"/>
    <property type="molecule type" value="Genomic_DNA"/>
</dbReference>
<dbReference type="EC" id="3.5.2.6" evidence="3 7"/>
<dbReference type="Gene3D" id="3.40.710.10">
    <property type="entry name" value="DD-peptidase/beta-lactamase superfamily"/>
    <property type="match status" value="1"/>
</dbReference>
<evidence type="ECO:0000313" key="10">
    <source>
        <dbReference type="EMBL" id="UOQ55054.1"/>
    </source>
</evidence>
<dbReference type="Proteomes" id="UP000831785">
    <property type="component" value="Chromosome"/>
</dbReference>
<comment type="similarity">
    <text evidence="2 7">Belongs to the class-D beta-lactamase family.</text>
</comment>
<dbReference type="InterPro" id="IPR001460">
    <property type="entry name" value="PCN-bd_Tpept"/>
</dbReference>
<dbReference type="InterPro" id="IPR012338">
    <property type="entry name" value="Beta-lactam/transpept-like"/>
</dbReference>
<organism evidence="10 11">
    <name type="scientific">Hymenobacter cellulosivorans</name>
    <dbReference type="NCBI Taxonomy" id="2932249"/>
    <lineage>
        <taxon>Bacteria</taxon>
        <taxon>Pseudomonadati</taxon>
        <taxon>Bacteroidota</taxon>
        <taxon>Cytophagia</taxon>
        <taxon>Cytophagales</taxon>
        <taxon>Hymenobacteraceae</taxon>
        <taxon>Hymenobacter</taxon>
    </lineage>
</organism>
<evidence type="ECO:0000256" key="4">
    <source>
        <dbReference type="ARBA" id="ARBA00022729"/>
    </source>
</evidence>
<dbReference type="InterPro" id="IPR002137">
    <property type="entry name" value="Beta-lactam_class-D_AS"/>
</dbReference>
<keyword evidence="11" id="KW-1185">Reference proteome</keyword>
<sequence>MRHPRLLRFTGLLLGLALLTGSATPDPAVQTRDFQSYFAAYGLRGSFLVLNADTRQYTAYDLDRCRQGFLPASTFKIPNSLIGLETGAVRDTAEVFRWDGVKRSFPQWNQDMSFGRALRVSCLPCYQQIARRVGAERYQQWLPKLRFGRMQVTPATVDSFWVVGPSRITQFEQIDFLQRLQQGKLPVSKRTQELTKDLLVLSRGPGWVLRGKTGWAMRQGQDNGWFVGWVEQKGKAHFFALNVEPADGKPATSAFIQGRRAVTERILQQEFGLLAGPGKP</sequence>
<dbReference type="PROSITE" id="PS00337">
    <property type="entry name" value="BETA_LACTAMASE_D"/>
    <property type="match status" value="1"/>
</dbReference>
<accession>A0ABY4FEM2</accession>
<dbReference type="InterPro" id="IPR050515">
    <property type="entry name" value="Beta-lactam/transpept"/>
</dbReference>
<feature type="domain" description="Penicillin-binding protein transpeptidase" evidence="9">
    <location>
        <begin position="50"/>
        <end position="247"/>
    </location>
</feature>
<keyword evidence="6 7" id="KW-0046">Antibiotic resistance</keyword>
<evidence type="ECO:0000259" key="9">
    <source>
        <dbReference type="Pfam" id="PF00905"/>
    </source>
</evidence>
<dbReference type="NCBIfam" id="NF012161">
    <property type="entry name" value="bla_class_D_main"/>
    <property type="match status" value="1"/>
</dbReference>
<evidence type="ECO:0000256" key="3">
    <source>
        <dbReference type="ARBA" id="ARBA00012865"/>
    </source>
</evidence>
<protein>
    <recommendedName>
        <fullName evidence="3 7">Beta-lactamase</fullName>
        <ecNumber evidence="3 7">3.5.2.6</ecNumber>
    </recommendedName>
</protein>
<dbReference type="SUPFAM" id="SSF56601">
    <property type="entry name" value="beta-lactamase/transpeptidase-like"/>
    <property type="match status" value="1"/>
</dbReference>
<reference evidence="10 11" key="1">
    <citation type="submission" date="2022-04" db="EMBL/GenBank/DDBJ databases">
        <title>Hymenobacter sp. isolated from the air.</title>
        <authorList>
            <person name="Won M."/>
            <person name="Lee C.-M."/>
            <person name="Woen H.-Y."/>
            <person name="Kwon S.-W."/>
        </authorList>
    </citation>
    <scope>NUCLEOTIDE SEQUENCE [LARGE SCALE GENOMIC DNA]</scope>
    <source>
        <strain evidence="11">5116 S-27</strain>
    </source>
</reference>
<proteinExistence type="inferred from homology"/>
<dbReference type="PANTHER" id="PTHR30627">
    <property type="entry name" value="PEPTIDOGLYCAN D,D-TRANSPEPTIDASE"/>
    <property type="match status" value="1"/>
</dbReference>
<comment type="catalytic activity">
    <reaction evidence="1 7">
        <text>a beta-lactam + H2O = a substituted beta-amino acid</text>
        <dbReference type="Rhea" id="RHEA:20401"/>
        <dbReference type="ChEBI" id="CHEBI:15377"/>
        <dbReference type="ChEBI" id="CHEBI:35627"/>
        <dbReference type="ChEBI" id="CHEBI:140347"/>
        <dbReference type="EC" id="3.5.2.6"/>
    </reaction>
</comment>
<dbReference type="RefSeq" id="WP_244723009.1">
    <property type="nucleotide sequence ID" value="NZ_CP095049.1"/>
</dbReference>
<evidence type="ECO:0000256" key="1">
    <source>
        <dbReference type="ARBA" id="ARBA00001526"/>
    </source>
</evidence>
<evidence type="ECO:0000313" key="11">
    <source>
        <dbReference type="Proteomes" id="UP000831785"/>
    </source>
</evidence>
<feature type="signal peptide" evidence="8">
    <location>
        <begin position="1"/>
        <end position="25"/>
    </location>
</feature>
<evidence type="ECO:0000256" key="5">
    <source>
        <dbReference type="ARBA" id="ARBA00022801"/>
    </source>
</evidence>
<keyword evidence="5 7" id="KW-0378">Hydrolase</keyword>
<evidence type="ECO:0000256" key="8">
    <source>
        <dbReference type="SAM" id="SignalP"/>
    </source>
</evidence>
<name>A0ABY4FEM2_9BACT</name>
<evidence type="ECO:0000256" key="2">
    <source>
        <dbReference type="ARBA" id="ARBA00007898"/>
    </source>
</evidence>
<dbReference type="PANTHER" id="PTHR30627:SF6">
    <property type="entry name" value="BETA-LACTAMASE YBXI-RELATED"/>
    <property type="match status" value="1"/>
</dbReference>
<dbReference type="Pfam" id="PF00905">
    <property type="entry name" value="Transpeptidase"/>
    <property type="match status" value="1"/>
</dbReference>
<feature type="chain" id="PRO_5046957922" description="Beta-lactamase" evidence="8">
    <location>
        <begin position="26"/>
        <end position="280"/>
    </location>
</feature>
<evidence type="ECO:0000256" key="7">
    <source>
        <dbReference type="RuleBase" id="RU361140"/>
    </source>
</evidence>
<dbReference type="GO" id="GO:0008800">
    <property type="term" value="F:beta-lactamase activity"/>
    <property type="evidence" value="ECO:0007669"/>
    <property type="project" value="UniProtKB-EC"/>
</dbReference>
<gene>
    <name evidence="10" type="primary">blaOXA</name>
    <name evidence="10" type="ORF">MUN80_09915</name>
</gene>
<keyword evidence="4 8" id="KW-0732">Signal</keyword>